<dbReference type="EMBL" id="SEWF01000019">
    <property type="protein sequence ID" value="RYU94976.1"/>
    <property type="molecule type" value="Genomic_DNA"/>
</dbReference>
<sequence length="514" mass="54757">MKKTLLILYMLAQTAVAQTPTLVKDIYNGTMGSMAYYGESSRMANLNGVLIFGANDGTVGAELWKSDGTLGGTVMVKDIKPNDNPYFKGSDPILFTTIGNYVFFAGYSGLGELYRTDGTTAGTIQLSTMSGFEITNISTTAYYANNGELWKSNGSVAGTVIVKDIVLSGDASPRNLTNVNGTLYFVANDDANTLNEEIWKSNGTSVGTVKVKEINTNGSSNPTGLINFNNMLYFFAFDNDNGGWGLYKSNGTSEGTVLVKSGLYNPSNAIAPSDPIVFNGALYFTANTATYGVEIWKSDGTNAGTVLLKDINPSGFQGGATHSAVVLGNYLYFSANDNINGTEIWRTNGTANGTVLFKDIYEGSGSSDPVQLKTISGKIYFQAYTPTNGNELWQTDGTLANTFQLPDIASGTLSSIPGYFTEANGKVFFRATSYAFDVELWKIDIINNCPPTLAPTGNITTNQKAGTSVSTTGINTIPVAANVTYQAGNYVQLNPGFRTQGSTIFKAQILAGCN</sequence>
<keyword evidence="3" id="KW-1185">Reference proteome</keyword>
<keyword evidence="1" id="KW-0732">Signal</keyword>
<evidence type="ECO:0000313" key="2">
    <source>
        <dbReference type="EMBL" id="RYU94976.1"/>
    </source>
</evidence>
<evidence type="ECO:0000313" key="3">
    <source>
        <dbReference type="Proteomes" id="UP000293162"/>
    </source>
</evidence>
<gene>
    <name evidence="2" type="ORF">EWM59_13920</name>
</gene>
<feature type="chain" id="PRO_5020964475" description="Hyalin" evidence="1">
    <location>
        <begin position="18"/>
        <end position="514"/>
    </location>
</feature>
<dbReference type="NCBIfam" id="NF045639">
    <property type="entry name" value="GCX_COOH"/>
    <property type="match status" value="1"/>
</dbReference>
<dbReference type="InterPro" id="IPR055015">
    <property type="entry name" value="GCX_COOH"/>
</dbReference>
<reference evidence="2 3" key="1">
    <citation type="submission" date="2019-02" db="EMBL/GenBank/DDBJ databases">
        <title>Bacterial novel species Emticicia sp. 17J42-9 isolated from soil.</title>
        <authorList>
            <person name="Jung H.-Y."/>
        </authorList>
    </citation>
    <scope>NUCLEOTIDE SEQUENCE [LARGE SCALE GENOMIC DNA]</scope>
    <source>
        <strain evidence="2 3">17J42-9</strain>
    </source>
</reference>
<accession>A0A4Q5LYJ0</accession>
<dbReference type="InterPro" id="IPR030916">
    <property type="entry name" value="ELWxxDGT_rpt"/>
</dbReference>
<evidence type="ECO:0000256" key="1">
    <source>
        <dbReference type="SAM" id="SignalP"/>
    </source>
</evidence>
<organism evidence="2 3">
    <name type="scientific">Emticicia agri</name>
    <dbReference type="NCBI Taxonomy" id="2492393"/>
    <lineage>
        <taxon>Bacteria</taxon>
        <taxon>Pseudomonadati</taxon>
        <taxon>Bacteroidota</taxon>
        <taxon>Cytophagia</taxon>
        <taxon>Cytophagales</taxon>
        <taxon>Leadbetterellaceae</taxon>
        <taxon>Emticicia</taxon>
    </lineage>
</organism>
<feature type="signal peptide" evidence="1">
    <location>
        <begin position="1"/>
        <end position="17"/>
    </location>
</feature>
<comment type="caution">
    <text evidence="2">The sequence shown here is derived from an EMBL/GenBank/DDBJ whole genome shotgun (WGS) entry which is preliminary data.</text>
</comment>
<proteinExistence type="predicted"/>
<dbReference type="OrthoDB" id="1489153at2"/>
<evidence type="ECO:0008006" key="4">
    <source>
        <dbReference type="Google" id="ProtNLM"/>
    </source>
</evidence>
<name>A0A4Q5LYJ0_9BACT</name>
<dbReference type="NCBIfam" id="TIGR04534">
    <property type="entry name" value="ELWxxDGT_rpt"/>
    <property type="match status" value="1"/>
</dbReference>
<protein>
    <recommendedName>
        <fullName evidence="4">Hyalin</fullName>
    </recommendedName>
</protein>
<dbReference type="RefSeq" id="WP_130021590.1">
    <property type="nucleotide sequence ID" value="NZ_SEWF01000019.1"/>
</dbReference>
<dbReference type="AlphaFoldDB" id="A0A4Q5LYJ0"/>
<dbReference type="Proteomes" id="UP000293162">
    <property type="component" value="Unassembled WGS sequence"/>
</dbReference>